<feature type="compositionally biased region" description="Pro residues" evidence="12">
    <location>
        <begin position="749"/>
        <end position="758"/>
    </location>
</feature>
<dbReference type="PANTHER" id="PTHR13793:SF107">
    <property type="entry name" value="BROMODOMAIN-CONTAINING PROTEIN HOMOLOG"/>
    <property type="match status" value="1"/>
</dbReference>
<dbReference type="InterPro" id="IPR019786">
    <property type="entry name" value="Zinc_finger_PHD-type_CS"/>
</dbReference>
<dbReference type="GeneID" id="37031208"/>
<dbReference type="GO" id="GO:0008270">
    <property type="term" value="F:zinc ion binding"/>
    <property type="evidence" value="ECO:0007669"/>
    <property type="project" value="UniProtKB-KW"/>
</dbReference>
<evidence type="ECO:0000259" key="15">
    <source>
        <dbReference type="PROSITE" id="PS50812"/>
    </source>
</evidence>
<dbReference type="SUPFAM" id="SSF57903">
    <property type="entry name" value="FYVE/PHD zinc finger"/>
    <property type="match status" value="1"/>
</dbReference>
<keyword evidence="3" id="KW-0479">Metal-binding</keyword>
<dbReference type="Pfam" id="PF00439">
    <property type="entry name" value="Bromodomain"/>
    <property type="match status" value="1"/>
</dbReference>
<dbReference type="InterPro" id="IPR001965">
    <property type="entry name" value="Znf_PHD"/>
</dbReference>
<feature type="compositionally biased region" description="Low complexity" evidence="12">
    <location>
        <begin position="334"/>
        <end position="353"/>
    </location>
</feature>
<evidence type="ECO:0000259" key="16">
    <source>
        <dbReference type="PROSITE" id="PS51805"/>
    </source>
</evidence>
<feature type="domain" description="PHD-type" evidence="16">
    <location>
        <begin position="202"/>
        <end position="325"/>
    </location>
</feature>
<keyword evidence="6" id="KW-0862">Zinc</keyword>
<feature type="compositionally biased region" description="Low complexity" evidence="12">
    <location>
        <begin position="759"/>
        <end position="807"/>
    </location>
</feature>
<dbReference type="AlphaFoldDB" id="A0A316UJM3"/>
<evidence type="ECO:0000256" key="5">
    <source>
        <dbReference type="ARBA" id="ARBA00022771"/>
    </source>
</evidence>
<protein>
    <recommendedName>
        <fullName evidence="19">Peregrin</fullName>
    </recommendedName>
</protein>
<dbReference type="PROSITE" id="PS01359">
    <property type="entry name" value="ZF_PHD_1"/>
    <property type="match status" value="1"/>
</dbReference>
<dbReference type="PROSITE" id="PS00633">
    <property type="entry name" value="BROMODOMAIN_1"/>
    <property type="match status" value="1"/>
</dbReference>
<dbReference type="Gene3D" id="2.30.30.140">
    <property type="match status" value="1"/>
</dbReference>
<dbReference type="SMART" id="SM00249">
    <property type="entry name" value="PHD"/>
    <property type="match status" value="2"/>
</dbReference>
<dbReference type="SUPFAM" id="SSF47370">
    <property type="entry name" value="Bromodomain"/>
    <property type="match status" value="1"/>
</dbReference>
<feature type="region of interest" description="Disordered" evidence="12">
    <location>
        <begin position="661"/>
        <end position="925"/>
    </location>
</feature>
<evidence type="ECO:0000313" key="18">
    <source>
        <dbReference type="Proteomes" id="UP000245884"/>
    </source>
</evidence>
<dbReference type="InterPro" id="IPR019787">
    <property type="entry name" value="Znf_PHD-finger"/>
</dbReference>
<dbReference type="InterPro" id="IPR000313">
    <property type="entry name" value="PWWP_dom"/>
</dbReference>
<dbReference type="FunFam" id="3.30.40.10:FF:000007">
    <property type="entry name" value="Bromodomain containing 1, isoform CRA_b"/>
    <property type="match status" value="1"/>
</dbReference>
<keyword evidence="2" id="KW-0597">Phosphoprotein</keyword>
<dbReference type="PANTHER" id="PTHR13793">
    <property type="entry name" value="PHD FINGER PROTEINS"/>
    <property type="match status" value="1"/>
</dbReference>
<sequence>MTGPPQPIGSNLPLASSLPKVSFRRIPAQEAQTLSLPAGVSDSINVGYGFNDGESFDKPEHYIRFVEPIEADLKRQVEYDMDEQDKEWIDALNAERKKEGSDAVSYETFEIVIDRLEKEWFDLMKRVPPKPTPAAIGPDGEVVNQSEDTECAICDDGECENSNAIVFCDGCNLAVHQDCYGIPYIPEGQWLCRKCTVSPDRAVSCVLCPNEGGAFKQTTQGKWAHLLCAMWIPETGVSNPVYMEPIDSVERIPKARWKLQCYLCRHRHGACIQCDSKSCFVAFHVTCARKAGLLINAPRQRHEHHHHGDDDDEGETLKAMCHKHQPKHLRRLANASAPQDDDAASGSAGTGASTPVLPTIKPASRKITIRRGANGSISAVVANPPAHTATKSARAYKKSYRAGPPLVPAYILSRVFDYMSKVHLRRKQPLIVQIAKFWSLKREARRGAPLLKRLHLEPWTAMSAPKELSEAERTKKLRFVMAVRADLEKQRMLVELVRKREREKLKQADIIRSALDAALFPAHAPLKDALAKITALDRSGLFMSPVSRSEVPDYYDVVKEPMEWATIAARVDDHYYQRVAEFRRDVMLVPNNAILYNKPETSFHRAAVRIKKAVEPMLEALEGLGRWHSEEARERGVEVGKLLEELELEPPLRLLDAFGERGDEGKAGEAGEAGEEDTQAEPAKLNIVDDLLRQFYRPPSPPPPPPPPPAADPSPAPSAAPPAAAASSSPKRKGKEGATAPKRRRIEAPAPPRTPRPAPAAAAPRRGRASALAAAAPAAVSPAVASASAVSSPLTSSPSSPANPALRVSDVSDHDSFKRFEDGWILPKGTRRATTAGKSSSEDEGRSGGKATDIKAGEATPRPRAVRRSAAGKASPAAPTLDPLAPPASARSQRTRRPSNQAAPGPSTAPAGSPLPTPDLNSIPKPSVISPAGTLVWAKYGSHPFYPAEVFSEKSALVPPTVLSARPAPSTIPTGQRVHLVRFFDRARSWGWASTGLCRLLLEDEELDSGMVSAVKARQREAIRKAMWRAGRARDGLLEEGE</sequence>
<dbReference type="InterPro" id="IPR019542">
    <property type="entry name" value="Enhancer_polycomb-like_N"/>
</dbReference>
<dbReference type="GO" id="GO:0006325">
    <property type="term" value="P:chromatin organization"/>
    <property type="evidence" value="ECO:0007669"/>
    <property type="project" value="UniProtKB-ARBA"/>
</dbReference>
<dbReference type="Proteomes" id="UP000245884">
    <property type="component" value="Unassembled WGS sequence"/>
</dbReference>
<keyword evidence="4" id="KW-0677">Repeat</keyword>
<evidence type="ECO:0000256" key="10">
    <source>
        <dbReference type="PROSITE-ProRule" id="PRU00035"/>
    </source>
</evidence>
<dbReference type="InterPro" id="IPR013083">
    <property type="entry name" value="Znf_RING/FYVE/PHD"/>
</dbReference>
<feature type="domain" description="PWWP" evidence="15">
    <location>
        <begin position="932"/>
        <end position="1004"/>
    </location>
</feature>
<dbReference type="CDD" id="cd15492">
    <property type="entry name" value="PHD_BRPF_JADE_like"/>
    <property type="match status" value="1"/>
</dbReference>
<dbReference type="CDD" id="cd05839">
    <property type="entry name" value="PWWP_BRPF"/>
    <property type="match status" value="1"/>
</dbReference>
<keyword evidence="7" id="KW-0007">Acetylation</keyword>
<dbReference type="RefSeq" id="XP_025360031.1">
    <property type="nucleotide sequence ID" value="XM_025509385.1"/>
</dbReference>
<dbReference type="PROSITE" id="PS50014">
    <property type="entry name" value="BROMODOMAIN_2"/>
    <property type="match status" value="1"/>
</dbReference>
<evidence type="ECO:0008006" key="19">
    <source>
        <dbReference type="Google" id="ProtNLM"/>
    </source>
</evidence>
<dbReference type="PRINTS" id="PR00503">
    <property type="entry name" value="BROMODOMAIN"/>
</dbReference>
<evidence type="ECO:0000256" key="3">
    <source>
        <dbReference type="ARBA" id="ARBA00022723"/>
    </source>
</evidence>
<dbReference type="InterPro" id="IPR050701">
    <property type="entry name" value="Histone_Mod_Regulator"/>
</dbReference>
<dbReference type="SUPFAM" id="SSF63748">
    <property type="entry name" value="Tudor/PWWP/MBT"/>
    <property type="match status" value="1"/>
</dbReference>
<dbReference type="SMART" id="SM00297">
    <property type="entry name" value="BROMO"/>
    <property type="match status" value="1"/>
</dbReference>
<dbReference type="InterPro" id="IPR011011">
    <property type="entry name" value="Znf_FYVE_PHD"/>
</dbReference>
<dbReference type="CDD" id="cd04369">
    <property type="entry name" value="Bromodomain"/>
    <property type="match status" value="1"/>
</dbReference>
<evidence type="ECO:0000256" key="2">
    <source>
        <dbReference type="ARBA" id="ARBA00022553"/>
    </source>
</evidence>
<evidence type="ECO:0000256" key="12">
    <source>
        <dbReference type="SAM" id="MobiDB-lite"/>
    </source>
</evidence>
<dbReference type="Pfam" id="PF10513">
    <property type="entry name" value="EPL1"/>
    <property type="match status" value="1"/>
</dbReference>
<evidence type="ECO:0000256" key="8">
    <source>
        <dbReference type="ARBA" id="ARBA00023117"/>
    </source>
</evidence>
<feature type="compositionally biased region" description="Pro residues" evidence="12">
    <location>
        <begin position="698"/>
        <end position="720"/>
    </location>
</feature>
<dbReference type="Pfam" id="PF00855">
    <property type="entry name" value="PWWP"/>
    <property type="match status" value="1"/>
</dbReference>
<dbReference type="OrthoDB" id="20839at2759"/>
<dbReference type="InterPro" id="IPR036427">
    <property type="entry name" value="Bromodomain-like_sf"/>
</dbReference>
<accession>A0A316UJM3</accession>
<name>A0A316UJM3_9BASI</name>
<dbReference type="InterPro" id="IPR034732">
    <property type="entry name" value="EPHD"/>
</dbReference>
<feature type="compositionally biased region" description="Basic and acidic residues" evidence="12">
    <location>
        <begin position="810"/>
        <end position="822"/>
    </location>
</feature>
<dbReference type="PROSITE" id="PS50016">
    <property type="entry name" value="ZF_PHD_2"/>
    <property type="match status" value="1"/>
</dbReference>
<feature type="compositionally biased region" description="Low complexity" evidence="12">
    <location>
        <begin position="902"/>
        <end position="914"/>
    </location>
</feature>
<dbReference type="FunFam" id="3.30.40.10:FF:000008">
    <property type="entry name" value="Bromodomain containing 1, isoform CRA_a"/>
    <property type="match status" value="1"/>
</dbReference>
<evidence type="ECO:0000313" key="17">
    <source>
        <dbReference type="EMBL" id="PWN25419.1"/>
    </source>
</evidence>
<evidence type="ECO:0000256" key="1">
    <source>
        <dbReference type="ARBA" id="ARBA00004123"/>
    </source>
</evidence>
<dbReference type="PROSITE" id="PS51805">
    <property type="entry name" value="EPHD"/>
    <property type="match status" value="1"/>
</dbReference>
<dbReference type="STRING" id="1569628.A0A316UJM3"/>
<keyword evidence="18" id="KW-1185">Reference proteome</keyword>
<keyword evidence="8 10" id="KW-0103">Bromodomain</keyword>
<evidence type="ECO:0000256" key="4">
    <source>
        <dbReference type="ARBA" id="ARBA00022737"/>
    </source>
</evidence>
<feature type="compositionally biased region" description="Basic and acidic residues" evidence="12">
    <location>
        <begin position="840"/>
        <end position="856"/>
    </location>
</feature>
<evidence type="ECO:0000256" key="6">
    <source>
        <dbReference type="ARBA" id="ARBA00022833"/>
    </source>
</evidence>
<reference evidence="17 18" key="1">
    <citation type="journal article" date="2018" name="Mol. Biol. Evol.">
        <title>Broad Genomic Sampling Reveals a Smut Pathogenic Ancestry of the Fungal Clade Ustilaginomycotina.</title>
        <authorList>
            <person name="Kijpornyongpan T."/>
            <person name="Mondo S.J."/>
            <person name="Barry K."/>
            <person name="Sandor L."/>
            <person name="Lee J."/>
            <person name="Lipzen A."/>
            <person name="Pangilinan J."/>
            <person name="LaButti K."/>
            <person name="Hainaut M."/>
            <person name="Henrissat B."/>
            <person name="Grigoriev I.V."/>
            <person name="Spatafora J.W."/>
            <person name="Aime M.C."/>
        </authorList>
    </citation>
    <scope>NUCLEOTIDE SEQUENCE [LARGE SCALE GENOMIC DNA]</scope>
    <source>
        <strain evidence="17 18">MCA 5214</strain>
    </source>
</reference>
<dbReference type="PROSITE" id="PS50812">
    <property type="entry name" value="PWWP"/>
    <property type="match status" value="1"/>
</dbReference>
<keyword evidence="9" id="KW-0539">Nucleus</keyword>
<feature type="domain" description="Bromo" evidence="13">
    <location>
        <begin position="534"/>
        <end position="604"/>
    </location>
</feature>
<feature type="domain" description="PHD-type" evidence="14">
    <location>
        <begin position="148"/>
        <end position="198"/>
    </location>
</feature>
<dbReference type="GO" id="GO:0005634">
    <property type="term" value="C:nucleus"/>
    <property type="evidence" value="ECO:0007669"/>
    <property type="project" value="UniProtKB-SubCell"/>
</dbReference>
<feature type="region of interest" description="Disordered" evidence="12">
    <location>
        <begin position="334"/>
        <end position="364"/>
    </location>
</feature>
<feature type="compositionally biased region" description="Low complexity" evidence="12">
    <location>
        <begin position="874"/>
        <end position="890"/>
    </location>
</feature>
<proteinExistence type="predicted"/>
<dbReference type="InterPro" id="IPR018359">
    <property type="entry name" value="Bromodomain_CS"/>
</dbReference>
<dbReference type="InterPro" id="IPR001487">
    <property type="entry name" value="Bromodomain"/>
</dbReference>
<evidence type="ECO:0000256" key="9">
    <source>
        <dbReference type="ARBA" id="ARBA00023242"/>
    </source>
</evidence>
<evidence type="ECO:0000256" key="11">
    <source>
        <dbReference type="PROSITE-ProRule" id="PRU00146"/>
    </source>
</evidence>
<keyword evidence="5 11" id="KW-0863">Zinc-finger</keyword>
<dbReference type="Gene3D" id="1.20.920.10">
    <property type="entry name" value="Bromodomain-like"/>
    <property type="match status" value="1"/>
</dbReference>
<dbReference type="Gene3D" id="3.30.40.10">
    <property type="entry name" value="Zinc/RING finger domain, C3HC4 (zinc finger)"/>
    <property type="match status" value="2"/>
</dbReference>
<organism evidence="17 18">
    <name type="scientific">Jaminaea rosea</name>
    <dbReference type="NCBI Taxonomy" id="1569628"/>
    <lineage>
        <taxon>Eukaryota</taxon>
        <taxon>Fungi</taxon>
        <taxon>Dikarya</taxon>
        <taxon>Basidiomycota</taxon>
        <taxon>Ustilaginomycotina</taxon>
        <taxon>Exobasidiomycetes</taxon>
        <taxon>Microstromatales</taxon>
        <taxon>Microstromatales incertae sedis</taxon>
        <taxon>Jaminaea</taxon>
    </lineage>
</organism>
<dbReference type="GO" id="GO:0006357">
    <property type="term" value="P:regulation of transcription by RNA polymerase II"/>
    <property type="evidence" value="ECO:0007669"/>
    <property type="project" value="TreeGrafter"/>
</dbReference>
<dbReference type="EMBL" id="KZ819676">
    <property type="protein sequence ID" value="PWN25419.1"/>
    <property type="molecule type" value="Genomic_DNA"/>
</dbReference>
<comment type="subcellular location">
    <subcellularLocation>
        <location evidence="1">Nucleus</location>
    </subcellularLocation>
</comment>
<evidence type="ECO:0000259" key="14">
    <source>
        <dbReference type="PROSITE" id="PS50016"/>
    </source>
</evidence>
<gene>
    <name evidence="17" type="ORF">BDZ90DRAFT_281623</name>
</gene>
<dbReference type="Pfam" id="PF13832">
    <property type="entry name" value="zf-HC5HC2H_2"/>
    <property type="match status" value="1"/>
</dbReference>
<evidence type="ECO:0000259" key="13">
    <source>
        <dbReference type="PROSITE" id="PS50014"/>
    </source>
</evidence>
<evidence type="ECO:0000256" key="7">
    <source>
        <dbReference type="ARBA" id="ARBA00022990"/>
    </source>
</evidence>
<dbReference type="Pfam" id="PF13831">
    <property type="entry name" value="PHD_2"/>
    <property type="match status" value="1"/>
</dbReference>